<reference evidence="16" key="1">
    <citation type="submission" date="2015-02" db="EMBL/GenBank/DDBJ databases">
        <authorList>
            <person name="Gon?alves P."/>
        </authorList>
    </citation>
    <scope>NUCLEOTIDE SEQUENCE [LARGE SCALE GENOMIC DNA]</scope>
</reference>
<evidence type="ECO:0000256" key="13">
    <source>
        <dbReference type="SAM" id="MobiDB-lite"/>
    </source>
</evidence>
<evidence type="ECO:0000313" key="16">
    <source>
        <dbReference type="Proteomes" id="UP000243876"/>
    </source>
</evidence>
<protein>
    <recommendedName>
        <fullName evidence="11">enoyl-[acyl-carrier-protein] reductase</fullName>
        <ecNumber evidence="11">1.3.1.104</ecNumber>
    </recommendedName>
</protein>
<evidence type="ECO:0000256" key="7">
    <source>
        <dbReference type="ARBA" id="ARBA00023002"/>
    </source>
</evidence>
<dbReference type="InterPro" id="IPR020843">
    <property type="entry name" value="ER"/>
</dbReference>
<evidence type="ECO:0000256" key="1">
    <source>
        <dbReference type="ARBA" id="ARBA00004173"/>
    </source>
</evidence>
<dbReference type="PANTHER" id="PTHR43981">
    <property type="entry name" value="ENOYL-[ACYL-CARRIER-PROTEIN] REDUCTASE, MITOCHONDRIAL"/>
    <property type="match status" value="1"/>
</dbReference>
<evidence type="ECO:0000256" key="6">
    <source>
        <dbReference type="ARBA" id="ARBA00022946"/>
    </source>
</evidence>
<dbReference type="GO" id="GO:0006633">
    <property type="term" value="P:fatty acid biosynthetic process"/>
    <property type="evidence" value="ECO:0007669"/>
    <property type="project" value="UniProtKB-KW"/>
</dbReference>
<gene>
    <name evidence="15" type="primary">SPOSA6832_00513</name>
</gene>
<feature type="domain" description="Enoyl reductase (ER)" evidence="14">
    <location>
        <begin position="37"/>
        <end position="367"/>
    </location>
</feature>
<dbReference type="SUPFAM" id="SSF50129">
    <property type="entry name" value="GroES-like"/>
    <property type="match status" value="1"/>
</dbReference>
<evidence type="ECO:0000256" key="9">
    <source>
        <dbReference type="ARBA" id="ARBA00023128"/>
    </source>
</evidence>
<feature type="region of interest" description="Disordered" evidence="13">
    <location>
        <begin position="367"/>
        <end position="386"/>
    </location>
</feature>
<dbReference type="GO" id="GO:0141148">
    <property type="term" value="F:enoyl-[acyl-carrier-protein] reductase (NADPH) activity"/>
    <property type="evidence" value="ECO:0007669"/>
    <property type="project" value="UniProtKB-EC"/>
</dbReference>
<evidence type="ECO:0000313" key="15">
    <source>
        <dbReference type="EMBL" id="CEQ39031.1"/>
    </source>
</evidence>
<dbReference type="Gene3D" id="3.90.180.10">
    <property type="entry name" value="Medium-chain alcohol dehydrogenases, catalytic domain"/>
    <property type="match status" value="1"/>
</dbReference>
<comment type="subcellular location">
    <subcellularLocation>
        <location evidence="1">Mitochondrion</location>
    </subcellularLocation>
</comment>
<dbReference type="InterPro" id="IPR051034">
    <property type="entry name" value="Mito_Enoyl-ACP_Reductase"/>
</dbReference>
<evidence type="ECO:0000256" key="12">
    <source>
        <dbReference type="ARBA" id="ARBA00048843"/>
    </source>
</evidence>
<keyword evidence="6" id="KW-0809">Transit peptide</keyword>
<dbReference type="EC" id="1.3.1.104" evidence="11"/>
<organism evidence="15 16">
    <name type="scientific">Sporidiobolus salmonicolor</name>
    <name type="common">Yeast-like fungus</name>
    <name type="synonym">Sporobolomyces salmonicolor</name>
    <dbReference type="NCBI Taxonomy" id="5005"/>
    <lineage>
        <taxon>Eukaryota</taxon>
        <taxon>Fungi</taxon>
        <taxon>Dikarya</taxon>
        <taxon>Basidiomycota</taxon>
        <taxon>Pucciniomycotina</taxon>
        <taxon>Microbotryomycetes</taxon>
        <taxon>Sporidiobolales</taxon>
        <taxon>Sporidiobolaceae</taxon>
        <taxon>Sporobolomyces</taxon>
    </lineage>
</organism>
<dbReference type="FunFam" id="3.40.50.720:FF:000112">
    <property type="entry name" value="Enoyl-[acyl-carrier-protein] reductase 1, mitochondrial"/>
    <property type="match status" value="1"/>
</dbReference>
<keyword evidence="7" id="KW-0560">Oxidoreductase</keyword>
<evidence type="ECO:0000256" key="4">
    <source>
        <dbReference type="ARBA" id="ARBA00022832"/>
    </source>
</evidence>
<dbReference type="OrthoDB" id="7482721at2759"/>
<dbReference type="Gene3D" id="3.40.50.720">
    <property type="entry name" value="NAD(P)-binding Rossmann-like Domain"/>
    <property type="match status" value="1"/>
</dbReference>
<evidence type="ECO:0000256" key="10">
    <source>
        <dbReference type="ARBA" id="ARBA00023160"/>
    </source>
</evidence>
<keyword evidence="4" id="KW-0276">Fatty acid metabolism</keyword>
<proteinExistence type="inferred from homology"/>
<keyword evidence="16" id="KW-1185">Reference proteome</keyword>
<evidence type="ECO:0000256" key="5">
    <source>
        <dbReference type="ARBA" id="ARBA00022857"/>
    </source>
</evidence>
<comment type="catalytic activity">
    <reaction evidence="12">
        <text>a 2,3-saturated acyl-[ACP] + NADP(+) = a (2E)-enoyl-[ACP] + NADPH + H(+)</text>
        <dbReference type="Rhea" id="RHEA:22564"/>
        <dbReference type="Rhea" id="RHEA-COMP:9925"/>
        <dbReference type="Rhea" id="RHEA-COMP:9926"/>
        <dbReference type="ChEBI" id="CHEBI:15378"/>
        <dbReference type="ChEBI" id="CHEBI:57783"/>
        <dbReference type="ChEBI" id="CHEBI:58349"/>
        <dbReference type="ChEBI" id="CHEBI:78784"/>
        <dbReference type="ChEBI" id="CHEBI:78785"/>
        <dbReference type="EC" id="1.3.1.104"/>
    </reaction>
</comment>
<dbReference type="InterPro" id="IPR036291">
    <property type="entry name" value="NAD(P)-bd_dom_sf"/>
</dbReference>
<dbReference type="Pfam" id="PF00107">
    <property type="entry name" value="ADH_zinc_N"/>
    <property type="match status" value="1"/>
</dbReference>
<name>A0A0D6EGI6_SPOSA</name>
<keyword evidence="5" id="KW-0521">NADP</keyword>
<dbReference type="EMBL" id="CENE01000002">
    <property type="protein sequence ID" value="CEQ39031.1"/>
    <property type="molecule type" value="Genomic_DNA"/>
</dbReference>
<evidence type="ECO:0000256" key="8">
    <source>
        <dbReference type="ARBA" id="ARBA00023098"/>
    </source>
</evidence>
<dbReference type="InterPro" id="IPR013149">
    <property type="entry name" value="ADH-like_C"/>
</dbReference>
<evidence type="ECO:0000256" key="2">
    <source>
        <dbReference type="ARBA" id="ARBA00010371"/>
    </source>
</evidence>
<evidence type="ECO:0000256" key="3">
    <source>
        <dbReference type="ARBA" id="ARBA00022516"/>
    </source>
</evidence>
<keyword evidence="3" id="KW-0444">Lipid biosynthesis</keyword>
<dbReference type="PANTHER" id="PTHR43981:SF2">
    <property type="entry name" value="ENOYL-[ACYL-CARRIER-PROTEIN] REDUCTASE, MITOCHONDRIAL"/>
    <property type="match status" value="1"/>
</dbReference>
<comment type="similarity">
    <text evidence="2">Belongs to the zinc-containing alcohol dehydrogenase family. Quinone oxidoreductase subfamily.</text>
</comment>
<dbReference type="InterPro" id="IPR011032">
    <property type="entry name" value="GroES-like_sf"/>
</dbReference>
<accession>A0A0D6EGI6</accession>
<evidence type="ECO:0000259" key="14">
    <source>
        <dbReference type="SMART" id="SM00829"/>
    </source>
</evidence>
<dbReference type="Proteomes" id="UP000243876">
    <property type="component" value="Unassembled WGS sequence"/>
</dbReference>
<keyword evidence="10" id="KW-0275">Fatty acid biosynthesis</keyword>
<dbReference type="SMART" id="SM00829">
    <property type="entry name" value="PKS_ER"/>
    <property type="match status" value="1"/>
</dbReference>
<dbReference type="AlphaFoldDB" id="A0A0D6EGI6"/>
<keyword evidence="8" id="KW-0443">Lipid metabolism</keyword>
<evidence type="ECO:0000256" key="11">
    <source>
        <dbReference type="ARBA" id="ARBA00038963"/>
    </source>
</evidence>
<dbReference type="SUPFAM" id="SSF51735">
    <property type="entry name" value="NAD(P)-binding Rossmann-fold domains"/>
    <property type="match status" value="1"/>
</dbReference>
<dbReference type="GO" id="GO:0005739">
    <property type="term" value="C:mitochondrion"/>
    <property type="evidence" value="ECO:0007669"/>
    <property type="project" value="UniProtKB-SubCell"/>
</dbReference>
<keyword evidence="9" id="KW-0496">Mitochondrion</keyword>
<dbReference type="CDD" id="cd08290">
    <property type="entry name" value="ETR"/>
    <property type="match status" value="1"/>
</dbReference>
<sequence>MLRSSFASKRLFTSSSRLLAGTTSSIEARAVVFTEHGDPTKVLKAHRYKLPKLAKGENVIQGVYPSKPKVRDDLGPEPVSIMGNEGVATVEGFVEDGEVEKTLKVGDKGTWASHANLPFTSLIPLPASLHLTHRQSATLAINPPTAYRMLSDFVPLNPEDPNRKKGKKQWVIQNGANSAVGQAVIQIAKEWGVGTINLVRDRPSIEALKEQLTALGADRVLTYDEFLDRSNDIRSQIKQWVGKDGELLLALNCVGGKETAEMAKLLGVGGKLVTYGGMAKTALALPPSLFIFKKLTATGFWLTNWVATHPRERTPMMHALAGLIADGKLKEPETEVVVLEGSDDDVRQRLSDVMKRLEEGRAGKKVLLHWQEESEPSGADRQADDV</sequence>